<feature type="chain" id="PRO_5013605339" evidence="1">
    <location>
        <begin position="19"/>
        <end position="264"/>
    </location>
</feature>
<dbReference type="InterPro" id="IPR001279">
    <property type="entry name" value="Metallo-B-lactamas"/>
</dbReference>
<dbReference type="AlphaFoldDB" id="A0A2G0CFY3"/>
<dbReference type="InterPro" id="IPR036866">
    <property type="entry name" value="RibonucZ/Hydroxyglut_hydro"/>
</dbReference>
<dbReference type="RefSeq" id="WP_099106440.1">
    <property type="nucleotide sequence ID" value="NZ_JAATJF010000001.1"/>
</dbReference>
<evidence type="ECO:0000259" key="2">
    <source>
        <dbReference type="Pfam" id="PF12706"/>
    </source>
</evidence>
<keyword evidence="3" id="KW-0378">Hydrolase</keyword>
<feature type="signal peptide" evidence="1">
    <location>
        <begin position="1"/>
        <end position="18"/>
    </location>
</feature>
<keyword evidence="1" id="KW-0732">Signal</keyword>
<proteinExistence type="predicted"/>
<evidence type="ECO:0000313" key="3">
    <source>
        <dbReference type="EMBL" id="PHK98830.1"/>
    </source>
</evidence>
<dbReference type="Proteomes" id="UP000226437">
    <property type="component" value="Unassembled WGS sequence"/>
</dbReference>
<dbReference type="PROSITE" id="PS51257">
    <property type="entry name" value="PROKAR_LIPOPROTEIN"/>
    <property type="match status" value="1"/>
</dbReference>
<reference evidence="3 4" key="1">
    <citation type="submission" date="2017-10" db="EMBL/GenBank/DDBJ databases">
        <title>The draft genome sequence of Lewinella marina KCTC 32374.</title>
        <authorList>
            <person name="Wang K."/>
        </authorList>
    </citation>
    <scope>NUCLEOTIDE SEQUENCE [LARGE SCALE GENOMIC DNA]</scope>
    <source>
        <strain evidence="3 4">MKG-38</strain>
    </source>
</reference>
<dbReference type="PANTHER" id="PTHR43546">
    <property type="entry name" value="UPF0173 METAL-DEPENDENT HYDROLASE MJ1163-RELATED"/>
    <property type="match status" value="1"/>
</dbReference>
<protein>
    <submittedName>
        <fullName evidence="3">MBL fold metallo-hydrolase</fullName>
    </submittedName>
</protein>
<gene>
    <name evidence="3" type="ORF">CGL56_10230</name>
</gene>
<dbReference type="PANTHER" id="PTHR43546:SF3">
    <property type="entry name" value="UPF0173 METAL-DEPENDENT HYDROLASE MJ1163"/>
    <property type="match status" value="1"/>
</dbReference>
<evidence type="ECO:0000256" key="1">
    <source>
        <dbReference type="SAM" id="SignalP"/>
    </source>
</evidence>
<dbReference type="Pfam" id="PF12706">
    <property type="entry name" value="Lactamase_B_2"/>
    <property type="match status" value="1"/>
</dbReference>
<dbReference type="SUPFAM" id="SSF56281">
    <property type="entry name" value="Metallo-hydrolase/oxidoreductase"/>
    <property type="match status" value="1"/>
</dbReference>
<dbReference type="InterPro" id="IPR050114">
    <property type="entry name" value="UPF0173_UPF0282_UlaG_hydrolase"/>
</dbReference>
<name>A0A2G0CFY3_9BACT</name>
<keyword evidence="4" id="KW-1185">Reference proteome</keyword>
<evidence type="ECO:0000313" key="4">
    <source>
        <dbReference type="Proteomes" id="UP000226437"/>
    </source>
</evidence>
<sequence length="264" mass="28967">MRHCLFVLLCTCGLAACADNNTPAAEATEATTPEEETVSEAVTVHPVYHGSLVLTQGERTIYIDPYGGAERYASFPAPDLVLITHTHPDHLDPATLGAFDLSGATLLAPAAVIEADSIVQAFAERHTLANGETYNWRDVTIEAIPAYNPPPKENFHPEGKFNGYVVDFGDDNQRFYISGDTEGVPAMRELQDIDVAFVAMNLPYTMDVDQAAESVLAFAPREVYPYHYRNQDGSKSDVDAFRKQVTAGNPEIQVQLGNWYPDVE</sequence>
<accession>A0A2G0CFY3</accession>
<organism evidence="3 4">
    <name type="scientific">Neolewinella marina</name>
    <dbReference type="NCBI Taxonomy" id="438751"/>
    <lineage>
        <taxon>Bacteria</taxon>
        <taxon>Pseudomonadati</taxon>
        <taxon>Bacteroidota</taxon>
        <taxon>Saprospiria</taxon>
        <taxon>Saprospirales</taxon>
        <taxon>Lewinellaceae</taxon>
        <taxon>Neolewinella</taxon>
    </lineage>
</organism>
<comment type="caution">
    <text evidence="3">The sequence shown here is derived from an EMBL/GenBank/DDBJ whole genome shotgun (WGS) entry which is preliminary data.</text>
</comment>
<dbReference type="GO" id="GO:0016787">
    <property type="term" value="F:hydrolase activity"/>
    <property type="evidence" value="ECO:0007669"/>
    <property type="project" value="UniProtKB-KW"/>
</dbReference>
<dbReference type="Gene3D" id="3.60.15.10">
    <property type="entry name" value="Ribonuclease Z/Hydroxyacylglutathione hydrolase-like"/>
    <property type="match status" value="1"/>
</dbReference>
<feature type="domain" description="Metallo-beta-lactamase" evidence="2">
    <location>
        <begin position="61"/>
        <end position="228"/>
    </location>
</feature>
<dbReference type="EMBL" id="PDLO01000003">
    <property type="protein sequence ID" value="PHK98830.1"/>
    <property type="molecule type" value="Genomic_DNA"/>
</dbReference>
<dbReference type="OrthoDB" id="9789133at2"/>